<gene>
    <name evidence="1" type="ORF">EW026_g1890</name>
</gene>
<reference evidence="1 2" key="1">
    <citation type="submission" date="2019-02" db="EMBL/GenBank/DDBJ databases">
        <title>Genome sequencing of the rare red list fungi Phlebia centrifuga.</title>
        <authorList>
            <person name="Buettner E."/>
            <person name="Kellner H."/>
        </authorList>
    </citation>
    <scope>NUCLEOTIDE SEQUENCE [LARGE SCALE GENOMIC DNA]</scope>
    <source>
        <strain evidence="1 2">DSM 108282</strain>
    </source>
</reference>
<keyword evidence="2" id="KW-1185">Reference proteome</keyword>
<comment type="caution">
    <text evidence="1">The sequence shown here is derived from an EMBL/GenBank/DDBJ whole genome shotgun (WGS) entry which is preliminary data.</text>
</comment>
<proteinExistence type="predicted"/>
<accession>A0A4S4KQ13</accession>
<sequence length="61" mass="7018">MYSSENEIDLLVTAAAISPTFDNPLIVSEDSERTRSWRYEKDGANQELEAYRFRPADISTF</sequence>
<organism evidence="1 2">
    <name type="scientific">Hermanssonia centrifuga</name>
    <dbReference type="NCBI Taxonomy" id="98765"/>
    <lineage>
        <taxon>Eukaryota</taxon>
        <taxon>Fungi</taxon>
        <taxon>Dikarya</taxon>
        <taxon>Basidiomycota</taxon>
        <taxon>Agaricomycotina</taxon>
        <taxon>Agaricomycetes</taxon>
        <taxon>Polyporales</taxon>
        <taxon>Meruliaceae</taxon>
        <taxon>Hermanssonia</taxon>
    </lineage>
</organism>
<evidence type="ECO:0000313" key="1">
    <source>
        <dbReference type="EMBL" id="THH00685.1"/>
    </source>
</evidence>
<name>A0A4S4KQ13_9APHY</name>
<protein>
    <submittedName>
        <fullName evidence="1">Uncharacterized protein</fullName>
    </submittedName>
</protein>
<evidence type="ECO:0000313" key="2">
    <source>
        <dbReference type="Proteomes" id="UP000309038"/>
    </source>
</evidence>
<dbReference type="Proteomes" id="UP000309038">
    <property type="component" value="Unassembled WGS sequence"/>
</dbReference>
<dbReference type="EMBL" id="SGPJ01000043">
    <property type="protein sequence ID" value="THH00685.1"/>
    <property type="molecule type" value="Genomic_DNA"/>
</dbReference>
<dbReference type="AlphaFoldDB" id="A0A4S4KQ13"/>